<keyword evidence="2" id="KW-1185">Reference proteome</keyword>
<proteinExistence type="predicted"/>
<protein>
    <submittedName>
        <fullName evidence="1">Uncharacterized protein</fullName>
    </submittedName>
</protein>
<evidence type="ECO:0000313" key="1">
    <source>
        <dbReference type="EMBL" id="CAA2634781.1"/>
    </source>
</evidence>
<sequence length="18" mass="1957">MGSCSCPIDAAKRLHVRI</sequence>
<evidence type="ECO:0000313" key="2">
    <source>
        <dbReference type="Proteomes" id="UP001189122"/>
    </source>
</evidence>
<dbReference type="Proteomes" id="UP001189122">
    <property type="component" value="Unassembled WGS sequence"/>
</dbReference>
<dbReference type="EMBL" id="LR743605">
    <property type="protein sequence ID" value="CAA2634781.1"/>
    <property type="molecule type" value="Genomic_DNA"/>
</dbReference>
<organism evidence="1">
    <name type="scientific">Spirodela intermedia</name>
    <name type="common">Intermediate duckweed</name>
    <dbReference type="NCBI Taxonomy" id="51605"/>
    <lineage>
        <taxon>Eukaryota</taxon>
        <taxon>Viridiplantae</taxon>
        <taxon>Streptophyta</taxon>
        <taxon>Embryophyta</taxon>
        <taxon>Tracheophyta</taxon>
        <taxon>Spermatophyta</taxon>
        <taxon>Magnoliopsida</taxon>
        <taxon>Liliopsida</taxon>
        <taxon>Araceae</taxon>
        <taxon>Lemnoideae</taxon>
        <taxon>Spirodela</taxon>
    </lineage>
</organism>
<reference evidence="1 2" key="1">
    <citation type="submission" date="2019-12" db="EMBL/GenBank/DDBJ databases">
        <authorList>
            <person name="Scholz U."/>
            <person name="Mascher M."/>
            <person name="Fiebig A."/>
        </authorList>
    </citation>
    <scope>NUCLEOTIDE SEQUENCE</scope>
</reference>
<dbReference type="AlphaFoldDB" id="A0A7I8JU94"/>
<dbReference type="EMBL" id="CACRZD030000018">
    <property type="protein sequence ID" value="CAA6673758.1"/>
    <property type="molecule type" value="Genomic_DNA"/>
</dbReference>
<gene>
    <name evidence="1" type="ORF">SI7747_18020175</name>
</gene>
<name>A0A7I8JU94_SPIIN</name>
<accession>A0A7I8JU94</accession>